<dbReference type="InterPro" id="IPR016186">
    <property type="entry name" value="C-type_lectin-like/link_sf"/>
</dbReference>
<dbReference type="AlphaFoldDB" id="A0A0N5AHZ9"/>
<evidence type="ECO:0000313" key="3">
    <source>
        <dbReference type="WBParaSite" id="SMUV_0000402101-mRNA-1"/>
    </source>
</evidence>
<dbReference type="Proteomes" id="UP000046393">
    <property type="component" value="Unplaced"/>
</dbReference>
<dbReference type="SMART" id="SM00034">
    <property type="entry name" value="CLECT"/>
    <property type="match status" value="1"/>
</dbReference>
<reference evidence="3" key="1">
    <citation type="submission" date="2017-02" db="UniProtKB">
        <authorList>
            <consortium name="WormBaseParasite"/>
        </authorList>
    </citation>
    <scope>IDENTIFICATION</scope>
</reference>
<dbReference type="PROSITE" id="PS50041">
    <property type="entry name" value="C_TYPE_LECTIN_2"/>
    <property type="match status" value="2"/>
</dbReference>
<protein>
    <submittedName>
        <fullName evidence="3">C-type lectin domain-containing protein</fullName>
    </submittedName>
</protein>
<dbReference type="InterPro" id="IPR001304">
    <property type="entry name" value="C-type_lectin-like"/>
</dbReference>
<evidence type="ECO:0000259" key="1">
    <source>
        <dbReference type="PROSITE" id="PS50041"/>
    </source>
</evidence>
<keyword evidence="2" id="KW-1185">Reference proteome</keyword>
<feature type="domain" description="C-type lectin" evidence="1">
    <location>
        <begin position="89"/>
        <end position="147"/>
    </location>
</feature>
<proteinExistence type="predicted"/>
<sequence>MKAKCMAYSLVEPDICTTYRFFVKNETQRSTNKELYVKLSFTNESEMHVCQDILKFAVQVIILFSNFITATLNGQEHLEMQCDEGWSQFNSSCYQVRSCEKCTRNSEINCKLASINSRSEDEFAQELIRNSTKKCTWIGIRRLNYSWDENRDMYDVAANLIPSQVAPKVSPEPPISAMRYLFVLIRSALKLVLLVTVVKAYKAKTSSELYAGYATYVDAEDTCKKKYSGGRVFQLIDFAVGIKKINYRSDLYTSPLTGFAENLNYWLGANKHRVKWESNEKVVYTNFGYESIDLVENEECAYVKATNSNTLQPWKEKDCRQSCDAYLCQEP</sequence>
<accession>A0A0N5AHZ9</accession>
<evidence type="ECO:0000313" key="2">
    <source>
        <dbReference type="Proteomes" id="UP000046393"/>
    </source>
</evidence>
<feature type="domain" description="C-type lectin" evidence="1">
    <location>
        <begin position="215"/>
        <end position="321"/>
    </location>
</feature>
<dbReference type="Gene3D" id="3.10.100.10">
    <property type="entry name" value="Mannose-Binding Protein A, subunit A"/>
    <property type="match status" value="2"/>
</dbReference>
<dbReference type="InterPro" id="IPR016187">
    <property type="entry name" value="CTDL_fold"/>
</dbReference>
<dbReference type="WBParaSite" id="SMUV_0000402101-mRNA-1">
    <property type="protein sequence ID" value="SMUV_0000402101-mRNA-1"/>
    <property type="gene ID" value="SMUV_0000402101"/>
</dbReference>
<name>A0A0N5AHZ9_9BILA</name>
<organism evidence="2 3">
    <name type="scientific">Syphacia muris</name>
    <dbReference type="NCBI Taxonomy" id="451379"/>
    <lineage>
        <taxon>Eukaryota</taxon>
        <taxon>Metazoa</taxon>
        <taxon>Ecdysozoa</taxon>
        <taxon>Nematoda</taxon>
        <taxon>Chromadorea</taxon>
        <taxon>Rhabditida</taxon>
        <taxon>Spirurina</taxon>
        <taxon>Oxyuridomorpha</taxon>
        <taxon>Oxyuroidea</taxon>
        <taxon>Oxyuridae</taxon>
        <taxon>Syphacia</taxon>
    </lineage>
</organism>
<dbReference type="SUPFAM" id="SSF56436">
    <property type="entry name" value="C-type lectin-like"/>
    <property type="match status" value="2"/>
</dbReference>